<reference evidence="2" key="1">
    <citation type="submission" date="2021-07" db="EMBL/GenBank/DDBJ databases">
        <authorList>
            <person name="Catto M.A."/>
            <person name="Jacobson A."/>
            <person name="Kennedy G."/>
            <person name="Labadie P."/>
            <person name="Hunt B.G."/>
            <person name="Srinivasan R."/>
        </authorList>
    </citation>
    <scope>NUCLEOTIDE SEQUENCE</scope>
    <source>
        <strain evidence="2">PL_HMW_Pooled</strain>
        <tissue evidence="2">Head</tissue>
    </source>
</reference>
<feature type="chain" id="PRO_5042102734" evidence="1">
    <location>
        <begin position="26"/>
        <end position="457"/>
    </location>
</feature>
<dbReference type="PANTHER" id="PTHR37159:SF1">
    <property type="entry name" value="GH11867P"/>
    <property type="match status" value="1"/>
</dbReference>
<organism evidence="2 3">
    <name type="scientific">Frankliniella fusca</name>
    <dbReference type="NCBI Taxonomy" id="407009"/>
    <lineage>
        <taxon>Eukaryota</taxon>
        <taxon>Metazoa</taxon>
        <taxon>Ecdysozoa</taxon>
        <taxon>Arthropoda</taxon>
        <taxon>Hexapoda</taxon>
        <taxon>Insecta</taxon>
        <taxon>Pterygota</taxon>
        <taxon>Neoptera</taxon>
        <taxon>Paraneoptera</taxon>
        <taxon>Thysanoptera</taxon>
        <taxon>Terebrantia</taxon>
        <taxon>Thripoidea</taxon>
        <taxon>Thripidae</taxon>
        <taxon>Frankliniella</taxon>
    </lineage>
</organism>
<sequence length="457" mass="50907">MRCRLAAPLALAALLAALAPRPAAATFHIKSALLRELGGAGAGGTRAARPARSSPTGCPFSGNAAIDNKLDVPESLRDIVKGVDFPGDSGVAPDVPPPWLDRAKFERGQAFARKNFFSLAYAEVLSLIINFLFPGELQPLIFTQRSSTVYSSYKRYLDTVNRVKSWYESDPWKVGSVAYQNMATVRGYHLDASRRLTQLAQTDPQTLKLNTTFGLNGDPAHIWSGPMVERMCEDARAAACPSDYVDAVLKDRDVTTRVHLNQFDMALTQFAFSGLIATYPERFGLHGNLERELDAFCHVWAALGYALGIEDKYNFNLGGLAATRQRTRDVLEHLVRPRLRTVNRDWEHMLRVLFEGLALYVPGSSFDASMLFLMETLGLPAPRLGAQVGRNARLVTSTMTFFMEGVMRVPSVRTWANQELANNLRRANGASARWDDGIRRRSYRYEYLPFPGRYQCS</sequence>
<gene>
    <name evidence="2" type="ORF">KUF71_003764</name>
</gene>
<name>A0AAE1GWL0_9NEOP</name>
<comment type="caution">
    <text evidence="2">The sequence shown here is derived from an EMBL/GenBank/DDBJ whole genome shotgun (WGS) entry which is preliminary data.</text>
</comment>
<dbReference type="PANTHER" id="PTHR37159">
    <property type="entry name" value="GH11867P"/>
    <property type="match status" value="1"/>
</dbReference>
<keyword evidence="3" id="KW-1185">Reference proteome</keyword>
<evidence type="ECO:0000256" key="1">
    <source>
        <dbReference type="SAM" id="SignalP"/>
    </source>
</evidence>
<accession>A0AAE1GWL0</accession>
<evidence type="ECO:0000313" key="2">
    <source>
        <dbReference type="EMBL" id="KAK3909165.1"/>
    </source>
</evidence>
<feature type="signal peptide" evidence="1">
    <location>
        <begin position="1"/>
        <end position="25"/>
    </location>
</feature>
<dbReference type="EMBL" id="JAHWGI010000085">
    <property type="protein sequence ID" value="KAK3909165.1"/>
    <property type="molecule type" value="Genomic_DNA"/>
</dbReference>
<dbReference type="AlphaFoldDB" id="A0AAE1GWL0"/>
<protein>
    <submittedName>
        <fullName evidence="2">Phosphoenolpyruvate carboxykinase (ATP)</fullName>
    </submittedName>
</protein>
<evidence type="ECO:0000313" key="3">
    <source>
        <dbReference type="Proteomes" id="UP001219518"/>
    </source>
</evidence>
<reference evidence="2" key="2">
    <citation type="journal article" date="2023" name="BMC Genomics">
        <title>Pest status, molecular evolution, and epigenetic factors derived from the genome assembly of Frankliniella fusca, a thysanopteran phytovirus vector.</title>
        <authorList>
            <person name="Catto M.A."/>
            <person name="Labadie P.E."/>
            <person name="Jacobson A.L."/>
            <person name="Kennedy G.G."/>
            <person name="Srinivasan R."/>
            <person name="Hunt B.G."/>
        </authorList>
    </citation>
    <scope>NUCLEOTIDE SEQUENCE</scope>
    <source>
        <strain evidence="2">PL_HMW_Pooled</strain>
    </source>
</reference>
<dbReference type="Proteomes" id="UP001219518">
    <property type="component" value="Unassembled WGS sequence"/>
</dbReference>
<proteinExistence type="predicted"/>
<keyword evidence="1" id="KW-0732">Signal</keyword>